<evidence type="ECO:0000259" key="2">
    <source>
        <dbReference type="Pfam" id="PF05342"/>
    </source>
</evidence>
<dbReference type="InterPro" id="IPR008006">
    <property type="entry name" value="Peptidase_M26_N_dom"/>
</dbReference>
<dbReference type="Gene3D" id="2.160.20.110">
    <property type="match status" value="2"/>
</dbReference>
<evidence type="ECO:0000313" key="3">
    <source>
        <dbReference type="EMBL" id="MBA5761039.1"/>
    </source>
</evidence>
<keyword evidence="1" id="KW-0732">Signal</keyword>
<comment type="caution">
    <text evidence="3">The sequence shown here is derived from an EMBL/GenBank/DDBJ whole genome shotgun (WGS) entry which is preliminary data.</text>
</comment>
<evidence type="ECO:0000313" key="4">
    <source>
        <dbReference type="Proteomes" id="UP000571701"/>
    </source>
</evidence>
<dbReference type="GO" id="GO:0008270">
    <property type="term" value="F:zinc ion binding"/>
    <property type="evidence" value="ECO:0007669"/>
    <property type="project" value="InterPro"/>
</dbReference>
<reference evidence="3 4" key="1">
    <citation type="submission" date="2020-07" db="EMBL/GenBank/DDBJ databases">
        <title>Vibrio marinisediminis sp. nov., isolated from marine sediment.</title>
        <authorList>
            <person name="Ji X."/>
        </authorList>
    </citation>
    <scope>NUCLEOTIDE SEQUENCE [LARGE SCALE GENOMIC DNA]</scope>
    <source>
        <strain evidence="3 4">404</strain>
    </source>
</reference>
<feature type="chain" id="PRO_5031412819" evidence="1">
    <location>
        <begin position="28"/>
        <end position="2289"/>
    </location>
</feature>
<dbReference type="Gene3D" id="2.60.40.3440">
    <property type="match status" value="2"/>
</dbReference>
<dbReference type="Pfam" id="PF17963">
    <property type="entry name" value="Big_9"/>
    <property type="match status" value="4"/>
</dbReference>
<keyword evidence="4" id="KW-1185">Reference proteome</keyword>
<feature type="signal peptide" evidence="1">
    <location>
        <begin position="1"/>
        <end position="27"/>
    </location>
</feature>
<protein>
    <submittedName>
        <fullName evidence="3">Tandem-95 repeat protein</fullName>
    </submittedName>
</protein>
<dbReference type="InterPro" id="IPR015919">
    <property type="entry name" value="Cadherin-like_sf"/>
</dbReference>
<dbReference type="GO" id="GO:0004222">
    <property type="term" value="F:metalloendopeptidase activity"/>
    <property type="evidence" value="ECO:0007669"/>
    <property type="project" value="InterPro"/>
</dbReference>
<dbReference type="GO" id="GO:0016020">
    <property type="term" value="C:membrane"/>
    <property type="evidence" value="ECO:0007669"/>
    <property type="project" value="InterPro"/>
</dbReference>
<dbReference type="Pfam" id="PF05345">
    <property type="entry name" value="He_PIG"/>
    <property type="match status" value="3"/>
</dbReference>
<dbReference type="Gene3D" id="2.60.40.10">
    <property type="entry name" value="Immunoglobulins"/>
    <property type="match status" value="3"/>
</dbReference>
<dbReference type="Pfam" id="PF05342">
    <property type="entry name" value="Peptidase_M26_N"/>
    <property type="match status" value="1"/>
</dbReference>
<dbReference type="EMBL" id="JACFYF010000001">
    <property type="protein sequence ID" value="MBA5761039.1"/>
    <property type="molecule type" value="Genomic_DNA"/>
</dbReference>
<dbReference type="InterPro" id="IPR013783">
    <property type="entry name" value="Ig-like_fold"/>
</dbReference>
<proteinExistence type="predicted"/>
<dbReference type="SUPFAM" id="SSF49313">
    <property type="entry name" value="Cadherin-like"/>
    <property type="match status" value="3"/>
</dbReference>
<accession>A0A7W2FMX9</accession>
<evidence type="ECO:0000256" key="1">
    <source>
        <dbReference type="SAM" id="SignalP"/>
    </source>
</evidence>
<dbReference type="Proteomes" id="UP000571701">
    <property type="component" value="Unassembled WGS sequence"/>
</dbReference>
<feature type="domain" description="Peptidase M26 N-terminal" evidence="2">
    <location>
        <begin position="871"/>
        <end position="942"/>
    </location>
</feature>
<organism evidence="3 4">
    <name type="scientific">Vibrio marinisediminis</name>
    <dbReference type="NCBI Taxonomy" id="2758441"/>
    <lineage>
        <taxon>Bacteria</taxon>
        <taxon>Pseudomonadati</taxon>
        <taxon>Pseudomonadota</taxon>
        <taxon>Gammaproteobacteria</taxon>
        <taxon>Vibrionales</taxon>
        <taxon>Vibrionaceae</taxon>
        <taxon>Vibrio</taxon>
    </lineage>
</organism>
<sequence>MSKRVLFYSQYLLILSLLATVSFSIKAETSAIQPDGYLDGQGGEIATLAHLRWLSENPAAWDEDWVQTADIDATETKEWNSGKGFRPIGDDSRGSTSRVRFEGKYDGQGHSVLNLYIDYDRYDYIGFFGHTYRASISNLKLDNIAVYGKKYVAGLIGYARESNIHAIEVTGMVFGLDYAGGVVGQSSTSTISSVKSEVNLPGYGLVGGIVGRQDRTTVINSFAGGNISSGKAKRGGGIAGYVSNSIIKNSYSNTQIISSDPSSGLYGKEYNATIENSYFDCELGGYTPNDNDCTTPDLPSFGRPHAFFTQAANFPSWDITSAWAKGVWQLKDNSPLELAPEAIPIFTHPTSMLPNYVAKEDAPFQLQVTAISAENNPLPVEYKLEGAPSWLTIDDSGLLSGTPTHLHANQTSRVAIFAQQGATWNALPSADFAVEATNDKPTAHPITLSLKQGIVTELPLSNWIVDEENGPFEFSISTAPNHATLRNLDAHGNITLETPLNYSGPDLINVLVKDGKHSVAHTITLDIGAKNIPNEFTYYLFEDSNQTIDFRLIANGDQTPSVEISSHPSHGGLSENSPLEYVYQPNEHYFGHDSFTAKVNGQAVVVTLAIVQVVDPITTKPFSVKTNEDRSISIDLSHVIEDPEQQRLSYSEVSADNGAVSQLTDSTFVYTPNAEFSGQDTITFSVNDALRPKVSANIDVTILPINDPPIAKLVHTSTYNYKSIYFKDIAKDIDSNNLSFEISNEAKLGTITKYATYFRYSRTNSEQTGHENITVRVSDGENHIEVPVTLYVTTAPVEPKDYDGHSGTITSLAELRWVSRSITSIDKHWKLGANIDASESRYWNFQSDNLRPDRPQKAAGFRPIANGQGRFFTGTFNGNNYAISNLYMYRFAAQSSGIFDSVENATIENLHLNNVDIEAQTITGGLTSRAINSTIRNVHITGKIQGATLVGGIVADSKNSQLEDVSFSGEIVGAFQVGGIVANLNQSNINHAAVNVTLNGNSYMGGIASTASNATLSHLNVTSTIKGYNYVGGIAGTITDSNINQAVSNAIISGQKFIGGVVGTTAYTSKISNSYVIGPVTGNEQVAGIIGRANIYNGIYPTIENSYSTAKITANKYHSSLSFGSANIEHAFYDCQVGYLDCSQEGAKTTAELQTINTFLDANWQHADAWNQGVWLLENGQYPRLRQHPVPLFTSPSQAIEQISLPEGSALNQSITATPAIANEPLKYTLSANAPNWLTLDEKRGLLSGNPLEADIGESNDVIITVNQGELSNALPPFDLRVENINYPPTAATSAMLVNEGAGQTINLAALINDRDSEDSHTFFVQLPTSGKAVTTVTTQGIATYTTTDPDYVGVDEFYYSVTDGNSPPVSAKVSVIINNINDAPIANDHHIETLQDSSVTLDLNTIIIDPDPDDRHRFSVSQPSSGAGTVTLTGNMATFTTRGEHLGRDSFQYWVTDGHNQTATAVVDVSVTNVNDAPKISGTPDTLIGVNKHYSFIPTVMDPDRNDTHRFTITNKPIWASFNRSTGQLTGTPTEEERGEVTDNITIKVTDQAGLSDTLPSFTLSVEEAKPIAVDDVFTLISNEAEHYTLSVLKNDSHSSDLPISIQSANSNDGVLKVENGQIVIVLEAPLSSVEIAYVIEDELEQTDLAQVILNINRDAEQNKPEIQEPADITVYANSLFTRVQLTPPTANDYQGNPLPAKLLDNYTPLLSGRHYVRWLVEDSQGNDRIETQSIDVFPTVSFPADVTISSNNTSFKVPFILSGEAPYYPIYVPYQVSTHSNSGVHLSESGIVSILEGTTAYLDLAVSASPTLEPTPVMTITLDTEHPDRRLNIGSKNTFTLSTQDQAQPPKVTSRVYQNGQQRRWVENDHLVTFKTIANNNAPNISYHYDWNYQNVTVISENGDELVVDPSQLTEGIHKFMVTVTRTDAPSVPTPHDIYFEIGTLEPLSPSQDSDGDLIPDKQETHADDDLDGIPNYLDASSVCQTIPAYAEIKHRYLAEVEAGLCLRKGTTVANSISSGLIIPAAPDNHHQYIGGVYDFVISGLTAPGQITNVVLPQKLSIPSNAIYRKYLNSVWQDFVDDINGETVDQTLPNGAVSSTRGENGYCPPPATPNTEGSPWQYGLQTGDWCVQLSIRDGGSNDADDLVNGVINDPSGSAAPMSLNRAPIAKNDLFVVDRNEVFMPLEVLTNDTDPDGDHLTITDATILSGLADVQIDHQQLLFSTTEDVIGQVTILYTVSDGHLPATASVTVNIESATKRRSGGSLPLIALLGLCIIAVWRYKQGQHW</sequence>
<dbReference type="GO" id="GO:0005509">
    <property type="term" value="F:calcium ion binding"/>
    <property type="evidence" value="ECO:0007669"/>
    <property type="project" value="InterPro"/>
</dbReference>
<gene>
    <name evidence="3" type="ORF">H2O73_01690</name>
</gene>
<name>A0A7W2FMX9_9VIBR</name>
<dbReference type="RefSeq" id="WP_182105884.1">
    <property type="nucleotide sequence ID" value="NZ_JACFYF010000001.1"/>
</dbReference>
<dbReference type="NCBIfam" id="NF012211">
    <property type="entry name" value="tand_rpt_95"/>
    <property type="match status" value="4"/>
</dbReference>